<comment type="catalytic activity">
    <reaction evidence="11 12">
        <text>uridine(1498) in 16S rRNA + S-adenosyl-L-methionine = N(3)-methyluridine(1498) in 16S rRNA + S-adenosyl-L-homocysteine + H(+)</text>
        <dbReference type="Rhea" id="RHEA:42920"/>
        <dbReference type="Rhea" id="RHEA-COMP:10283"/>
        <dbReference type="Rhea" id="RHEA-COMP:10284"/>
        <dbReference type="ChEBI" id="CHEBI:15378"/>
        <dbReference type="ChEBI" id="CHEBI:57856"/>
        <dbReference type="ChEBI" id="CHEBI:59789"/>
        <dbReference type="ChEBI" id="CHEBI:65315"/>
        <dbReference type="ChEBI" id="CHEBI:74502"/>
        <dbReference type="EC" id="2.1.1.193"/>
    </reaction>
</comment>
<evidence type="ECO:0000256" key="9">
    <source>
        <dbReference type="ARBA" id="ARBA00022691"/>
    </source>
</evidence>
<dbReference type="Gene3D" id="2.40.240.20">
    <property type="entry name" value="Hypothetical PUA domain-like, domain 1"/>
    <property type="match status" value="1"/>
</dbReference>
<dbReference type="CDD" id="cd18084">
    <property type="entry name" value="RsmE-like"/>
    <property type="match status" value="1"/>
</dbReference>
<evidence type="ECO:0000256" key="11">
    <source>
        <dbReference type="ARBA" id="ARBA00047944"/>
    </source>
</evidence>
<evidence type="ECO:0000256" key="5">
    <source>
        <dbReference type="ARBA" id="ARBA00022490"/>
    </source>
</evidence>
<evidence type="ECO:0000256" key="12">
    <source>
        <dbReference type="PIRNR" id="PIRNR015601"/>
    </source>
</evidence>
<dbReference type="Pfam" id="PF20260">
    <property type="entry name" value="PUA_4"/>
    <property type="match status" value="1"/>
</dbReference>
<dbReference type="GO" id="GO:0008168">
    <property type="term" value="F:methyltransferase activity"/>
    <property type="evidence" value="ECO:0007669"/>
    <property type="project" value="UniProtKB-KW"/>
</dbReference>
<dbReference type="SUPFAM" id="SSF88697">
    <property type="entry name" value="PUA domain-like"/>
    <property type="match status" value="1"/>
</dbReference>
<dbReference type="Proteomes" id="UP001597337">
    <property type="component" value="Unassembled WGS sequence"/>
</dbReference>
<evidence type="ECO:0000313" key="15">
    <source>
        <dbReference type="EMBL" id="MFD2113920.1"/>
    </source>
</evidence>
<keyword evidence="16" id="KW-1185">Reference proteome</keyword>
<dbReference type="Pfam" id="PF04452">
    <property type="entry name" value="Methyltrans_RNA"/>
    <property type="match status" value="1"/>
</dbReference>
<dbReference type="SUPFAM" id="SSF75217">
    <property type="entry name" value="alpha/beta knot"/>
    <property type="match status" value="1"/>
</dbReference>
<reference evidence="16" key="1">
    <citation type="journal article" date="2019" name="Int. J. Syst. Evol. Microbiol.">
        <title>The Global Catalogue of Microorganisms (GCM) 10K type strain sequencing project: providing services to taxonomists for standard genome sequencing and annotation.</title>
        <authorList>
            <consortium name="The Broad Institute Genomics Platform"/>
            <consortium name="The Broad Institute Genome Sequencing Center for Infectious Disease"/>
            <person name="Wu L."/>
            <person name="Ma J."/>
        </authorList>
    </citation>
    <scope>NUCLEOTIDE SEQUENCE [LARGE SCALE GENOMIC DNA]</scope>
    <source>
        <strain evidence="16">KACC 12597</strain>
    </source>
</reference>
<keyword evidence="5 12" id="KW-0963">Cytoplasm</keyword>
<dbReference type="Gene3D" id="3.40.1280.10">
    <property type="match status" value="1"/>
</dbReference>
<evidence type="ECO:0000259" key="13">
    <source>
        <dbReference type="Pfam" id="PF04452"/>
    </source>
</evidence>
<dbReference type="InterPro" id="IPR046887">
    <property type="entry name" value="RsmE_PUA-like"/>
</dbReference>
<keyword evidence="7 12" id="KW-0489">Methyltransferase</keyword>
<dbReference type="NCBIfam" id="TIGR00046">
    <property type="entry name" value="RsmE family RNA methyltransferase"/>
    <property type="match status" value="1"/>
</dbReference>
<dbReference type="NCBIfam" id="NF008692">
    <property type="entry name" value="PRK11713.1-5"/>
    <property type="match status" value="1"/>
</dbReference>
<dbReference type="GO" id="GO:0032259">
    <property type="term" value="P:methylation"/>
    <property type="evidence" value="ECO:0007669"/>
    <property type="project" value="UniProtKB-KW"/>
</dbReference>
<sequence length="245" mass="26400">MRIPRIYAEIDLQVGTAPTLPVGPSRHLTQVLRLGQNDPLVLFNGDGFDYSARILSTHKDGTRVSVEGVGDEEPEAPIAIHLALGVSKGERMDFALQKAVELGVGAITPLFTARSQVRLDGPRLERRLEHWRGILTAACEQSGRRRLPSLETAATFDTWLKTPSSGQGLLLDPTASTPLAGLRRPETGVTLLIGPEGGLSPGERKKAYSAGYQGVRLGPRILRTETAPLAAIAVIQALWGDFREG</sequence>
<accession>A0ABW4YDZ3</accession>
<comment type="subcellular location">
    <subcellularLocation>
        <location evidence="1 12">Cytoplasm</location>
    </subcellularLocation>
</comment>
<evidence type="ECO:0000256" key="8">
    <source>
        <dbReference type="ARBA" id="ARBA00022679"/>
    </source>
</evidence>
<keyword evidence="8 12" id="KW-0808">Transferase</keyword>
<proteinExistence type="inferred from homology"/>
<organism evidence="15 16">
    <name type="scientific">Thiorhodococcus fuscus</name>
    <dbReference type="NCBI Taxonomy" id="527200"/>
    <lineage>
        <taxon>Bacteria</taxon>
        <taxon>Pseudomonadati</taxon>
        <taxon>Pseudomonadota</taxon>
        <taxon>Gammaproteobacteria</taxon>
        <taxon>Chromatiales</taxon>
        <taxon>Chromatiaceae</taxon>
        <taxon>Thiorhodococcus</taxon>
    </lineage>
</organism>
<comment type="function">
    <text evidence="10 12">Specifically methylates the N3 position of the uracil ring of uridine 1498 (m3U1498) in 16S rRNA. Acts on the fully assembled 30S ribosomal subunit.</text>
</comment>
<keyword evidence="9 12" id="KW-0949">S-adenosyl-L-methionine</keyword>
<dbReference type="PANTHER" id="PTHR30027:SF3">
    <property type="entry name" value="16S RRNA (URACIL(1498)-N(3))-METHYLTRANSFERASE"/>
    <property type="match status" value="1"/>
</dbReference>
<dbReference type="InterPro" id="IPR015947">
    <property type="entry name" value="PUA-like_sf"/>
</dbReference>
<name>A0ABW4YDZ3_9GAMM</name>
<dbReference type="InterPro" id="IPR029028">
    <property type="entry name" value="Alpha/beta_knot_MTases"/>
</dbReference>
<dbReference type="RefSeq" id="WP_386028754.1">
    <property type="nucleotide sequence ID" value="NZ_JBHUHX010000061.1"/>
</dbReference>
<dbReference type="InterPro" id="IPR006700">
    <property type="entry name" value="RsmE"/>
</dbReference>
<gene>
    <name evidence="15" type="ORF">ACFSJC_18895</name>
</gene>
<evidence type="ECO:0000256" key="6">
    <source>
        <dbReference type="ARBA" id="ARBA00022552"/>
    </source>
</evidence>
<dbReference type="PANTHER" id="PTHR30027">
    <property type="entry name" value="RIBOSOMAL RNA SMALL SUBUNIT METHYLTRANSFERASE E"/>
    <property type="match status" value="1"/>
</dbReference>
<dbReference type="InterPro" id="IPR046886">
    <property type="entry name" value="RsmE_MTase_dom"/>
</dbReference>
<comment type="caution">
    <text evidence="15">The sequence shown here is derived from an EMBL/GenBank/DDBJ whole genome shotgun (WGS) entry which is preliminary data.</text>
</comment>
<evidence type="ECO:0000256" key="4">
    <source>
        <dbReference type="ARBA" id="ARBA00013673"/>
    </source>
</evidence>
<feature type="domain" description="Ribosomal RNA small subunit methyltransferase E methyltransferase" evidence="13">
    <location>
        <begin position="75"/>
        <end position="236"/>
    </location>
</feature>
<feature type="domain" description="Ribosomal RNA small subunit methyltransferase E PUA-like" evidence="14">
    <location>
        <begin position="26"/>
        <end position="60"/>
    </location>
</feature>
<evidence type="ECO:0000256" key="1">
    <source>
        <dbReference type="ARBA" id="ARBA00004496"/>
    </source>
</evidence>
<comment type="similarity">
    <text evidence="2 12">Belongs to the RNA methyltransferase RsmE family.</text>
</comment>
<evidence type="ECO:0000256" key="7">
    <source>
        <dbReference type="ARBA" id="ARBA00022603"/>
    </source>
</evidence>
<evidence type="ECO:0000256" key="10">
    <source>
        <dbReference type="ARBA" id="ARBA00025699"/>
    </source>
</evidence>
<evidence type="ECO:0000256" key="3">
    <source>
        <dbReference type="ARBA" id="ARBA00012328"/>
    </source>
</evidence>
<protein>
    <recommendedName>
        <fullName evidence="4 12">Ribosomal RNA small subunit methyltransferase E</fullName>
        <ecNumber evidence="3 12">2.1.1.193</ecNumber>
    </recommendedName>
</protein>
<evidence type="ECO:0000259" key="14">
    <source>
        <dbReference type="Pfam" id="PF20260"/>
    </source>
</evidence>
<evidence type="ECO:0000313" key="16">
    <source>
        <dbReference type="Proteomes" id="UP001597337"/>
    </source>
</evidence>
<dbReference type="EMBL" id="JBHUHX010000061">
    <property type="protein sequence ID" value="MFD2113920.1"/>
    <property type="molecule type" value="Genomic_DNA"/>
</dbReference>
<dbReference type="EC" id="2.1.1.193" evidence="3 12"/>
<evidence type="ECO:0000256" key="2">
    <source>
        <dbReference type="ARBA" id="ARBA00005528"/>
    </source>
</evidence>
<dbReference type="InterPro" id="IPR029026">
    <property type="entry name" value="tRNA_m1G_MTases_N"/>
</dbReference>
<keyword evidence="6 12" id="KW-0698">rRNA processing</keyword>
<dbReference type="PIRSF" id="PIRSF015601">
    <property type="entry name" value="MTase_slr0722"/>
    <property type="match status" value="1"/>
</dbReference>